<evidence type="ECO:0000313" key="1">
    <source>
        <dbReference type="EMBL" id="SON48545.1"/>
    </source>
</evidence>
<keyword evidence="2" id="KW-1185">Reference proteome</keyword>
<dbReference type="EMBL" id="LT960611">
    <property type="protein sequence ID" value="SON48545.1"/>
    <property type="molecule type" value="Genomic_DNA"/>
</dbReference>
<evidence type="ECO:0000313" key="2">
    <source>
        <dbReference type="Proteomes" id="UP000235828"/>
    </source>
</evidence>
<reference evidence="1 2" key="1">
    <citation type="submission" date="2017-10" db="EMBL/GenBank/DDBJ databases">
        <authorList>
            <person name="Banno H."/>
            <person name="Chua N.-H."/>
        </authorList>
    </citation>
    <scope>NUCLEOTIDE SEQUENCE [LARGE SCALE GENOMIC DNA]</scope>
    <source>
        <strain evidence="1">Vibrio tapetis CECT4600</strain>
    </source>
</reference>
<name>A0A2N8Z9E9_9VIBR</name>
<proteinExistence type="predicted"/>
<organism evidence="1 2">
    <name type="scientific">Vibrio tapetis subsp. tapetis</name>
    <dbReference type="NCBI Taxonomy" id="1671868"/>
    <lineage>
        <taxon>Bacteria</taxon>
        <taxon>Pseudomonadati</taxon>
        <taxon>Pseudomonadota</taxon>
        <taxon>Gammaproteobacteria</taxon>
        <taxon>Vibrionales</taxon>
        <taxon>Vibrionaceae</taxon>
        <taxon>Vibrio</taxon>
    </lineage>
</organism>
<dbReference type="AlphaFoldDB" id="A0A2N8Z9E9"/>
<accession>A0A2N8Z9E9</accession>
<dbReference type="Proteomes" id="UP000235828">
    <property type="component" value="Chromosome A"/>
</dbReference>
<protein>
    <submittedName>
        <fullName evidence="1">Uncharacterized protein</fullName>
    </submittedName>
</protein>
<gene>
    <name evidence="1" type="ORF">VTAP4600_A0566</name>
</gene>
<dbReference type="KEGG" id="vta:A0566"/>
<sequence length="42" mass="4760">MSEQFTACLLGLRAISSLFLDINLWSKCPRFASSLLILSWVK</sequence>